<evidence type="ECO:0000259" key="3">
    <source>
        <dbReference type="PROSITE" id="PS50157"/>
    </source>
</evidence>
<evidence type="ECO:0000256" key="1">
    <source>
        <dbReference type="PROSITE-ProRule" id="PRU00042"/>
    </source>
</evidence>
<protein>
    <submittedName>
        <fullName evidence="4">Zinc finger C2H2-type</fullName>
    </submittedName>
</protein>
<accession>A0A8T2B3N9</accession>
<dbReference type="InterPro" id="IPR013087">
    <property type="entry name" value="Znf_C2H2_type"/>
</dbReference>
<keyword evidence="1" id="KW-0862">Zinc</keyword>
<comment type="caution">
    <text evidence="4">The sequence shown here is derived from an EMBL/GenBank/DDBJ whole genome shotgun (WGS) entry which is preliminary data.</text>
</comment>
<dbReference type="AlphaFoldDB" id="A0A8T2B3N9"/>
<dbReference type="PROSITE" id="PS50157">
    <property type="entry name" value="ZINC_FINGER_C2H2_2"/>
    <property type="match status" value="1"/>
</dbReference>
<proteinExistence type="predicted"/>
<dbReference type="Proteomes" id="UP000694240">
    <property type="component" value="Chromosome 8"/>
</dbReference>
<dbReference type="EMBL" id="JAEFBK010000008">
    <property type="protein sequence ID" value="KAG7579617.1"/>
    <property type="molecule type" value="Genomic_DNA"/>
</dbReference>
<feature type="compositionally biased region" description="Basic residues" evidence="2">
    <location>
        <begin position="284"/>
        <end position="293"/>
    </location>
</feature>
<evidence type="ECO:0000313" key="5">
    <source>
        <dbReference type="Proteomes" id="UP000694240"/>
    </source>
</evidence>
<dbReference type="GO" id="GO:0008270">
    <property type="term" value="F:zinc ion binding"/>
    <property type="evidence" value="ECO:0007669"/>
    <property type="project" value="UniProtKB-KW"/>
</dbReference>
<evidence type="ECO:0000256" key="2">
    <source>
        <dbReference type="SAM" id="MobiDB-lite"/>
    </source>
</evidence>
<keyword evidence="1" id="KW-0479">Metal-binding</keyword>
<feature type="compositionally biased region" description="Basic and acidic residues" evidence="2">
    <location>
        <begin position="305"/>
        <end position="319"/>
    </location>
</feature>
<keyword evidence="1" id="KW-0863">Zinc-finger</keyword>
<dbReference type="PROSITE" id="PS00028">
    <property type="entry name" value="ZINC_FINGER_C2H2_1"/>
    <property type="match status" value="1"/>
</dbReference>
<feature type="domain" description="C2H2-type" evidence="3">
    <location>
        <begin position="248"/>
        <end position="275"/>
    </location>
</feature>
<reference evidence="4 5" key="1">
    <citation type="submission" date="2020-12" db="EMBL/GenBank/DDBJ databases">
        <title>Concerted genomic and epigenomic changes stabilize Arabidopsis allopolyploids.</title>
        <authorList>
            <person name="Chen Z."/>
        </authorList>
    </citation>
    <scope>NUCLEOTIDE SEQUENCE [LARGE SCALE GENOMIC DNA]</scope>
    <source>
        <strain evidence="4">Allo738</strain>
        <tissue evidence="4">Leaf</tissue>
    </source>
</reference>
<sequence length="333" mass="38550">MSSIPNRLYIYGDDSTNHRNFFPIEINHNSKMVRSMCTTYDCSNHRDLFSSSPSFSCYQNSHVASSSFGFNNSHMLNHMMRRNIDYVSDTDYFPIKDNPHLTRVSFTQTITNRYSSIAPANTLDAVQYDIERVKHAMDSKPNIWNPNLHPPNFLHKQCQILTPEPLNVIFPCQNSADRQHLNLFSLSSKHNHDQNICHDNRSLKKVSKPTVFSKQTNDYIDCEKNERNDDDQYDGRTHSLPYEKYGPYTCPKCNGVFNTSQQFAAHMSSHYKGETNKERDQRLRARNKRKYRKLNHEVSGGSQKMKPEDGVNSGRRSDGETIQNLGIVKEEIV</sequence>
<feature type="region of interest" description="Disordered" evidence="2">
    <location>
        <begin position="270"/>
        <end position="325"/>
    </location>
</feature>
<keyword evidence="5" id="KW-1185">Reference proteome</keyword>
<feature type="compositionally biased region" description="Basic and acidic residues" evidence="2">
    <location>
        <begin position="271"/>
        <end position="283"/>
    </location>
</feature>
<name>A0A8T2B3N9_9BRAS</name>
<evidence type="ECO:0000313" key="4">
    <source>
        <dbReference type="EMBL" id="KAG7579617.1"/>
    </source>
</evidence>
<organism evidence="4 5">
    <name type="scientific">Arabidopsis thaliana x Arabidopsis arenosa</name>
    <dbReference type="NCBI Taxonomy" id="1240361"/>
    <lineage>
        <taxon>Eukaryota</taxon>
        <taxon>Viridiplantae</taxon>
        <taxon>Streptophyta</taxon>
        <taxon>Embryophyta</taxon>
        <taxon>Tracheophyta</taxon>
        <taxon>Spermatophyta</taxon>
        <taxon>Magnoliopsida</taxon>
        <taxon>eudicotyledons</taxon>
        <taxon>Gunneridae</taxon>
        <taxon>Pentapetalae</taxon>
        <taxon>rosids</taxon>
        <taxon>malvids</taxon>
        <taxon>Brassicales</taxon>
        <taxon>Brassicaceae</taxon>
        <taxon>Camelineae</taxon>
        <taxon>Arabidopsis</taxon>
    </lineage>
</organism>
<dbReference type="SMART" id="SM00355">
    <property type="entry name" value="ZnF_C2H2"/>
    <property type="match status" value="1"/>
</dbReference>
<gene>
    <name evidence="4" type="ORF">ISN45_Aa03g037480</name>
</gene>